<feature type="signal peptide" evidence="1">
    <location>
        <begin position="1"/>
        <end position="21"/>
    </location>
</feature>
<reference evidence="2 3" key="1">
    <citation type="journal article" date="2011" name="Proc. Natl. Acad. Sci. U.S.A.">
        <title>Niche of harmful alga Aureococcus anophagefferens revealed through ecogenomics.</title>
        <authorList>
            <person name="Gobler C.J."/>
            <person name="Berry D.L."/>
            <person name="Dyhrman S.T."/>
            <person name="Wilhelm S.W."/>
            <person name="Salamov A."/>
            <person name="Lobanov A.V."/>
            <person name="Zhang Y."/>
            <person name="Collier J.L."/>
            <person name="Wurch L.L."/>
            <person name="Kustka A.B."/>
            <person name="Dill B.D."/>
            <person name="Shah M."/>
            <person name="VerBerkmoes N.C."/>
            <person name="Kuo A."/>
            <person name="Terry A."/>
            <person name="Pangilinan J."/>
            <person name="Lindquist E.A."/>
            <person name="Lucas S."/>
            <person name="Paulsen I.T."/>
            <person name="Hattenrath-Lehmann T.K."/>
            <person name="Talmage S.C."/>
            <person name="Walker E.A."/>
            <person name="Koch F."/>
            <person name="Burson A.M."/>
            <person name="Marcoval M.A."/>
            <person name="Tang Y.Z."/>
            <person name="Lecleir G.R."/>
            <person name="Coyne K.J."/>
            <person name="Berg G.M."/>
            <person name="Bertrand E.M."/>
            <person name="Saito M.A."/>
            <person name="Gladyshev V.N."/>
            <person name="Grigoriev I.V."/>
        </authorList>
    </citation>
    <scope>NUCLEOTIDE SEQUENCE [LARGE SCALE GENOMIC DNA]</scope>
    <source>
        <strain evidence="3">CCMP 1984</strain>
    </source>
</reference>
<keyword evidence="1" id="KW-0732">Signal</keyword>
<dbReference type="KEGG" id="aaf:AURANDRAFT_65829"/>
<dbReference type="EMBL" id="GL833136">
    <property type="protein sequence ID" value="EGB06232.1"/>
    <property type="molecule type" value="Genomic_DNA"/>
</dbReference>
<evidence type="ECO:0000313" key="2">
    <source>
        <dbReference type="EMBL" id="EGB06232.1"/>
    </source>
</evidence>
<gene>
    <name evidence="2" type="ORF">AURANDRAFT_65829</name>
</gene>
<dbReference type="InParanoid" id="F0YF47"/>
<name>F0YF47_AURAN</name>
<dbReference type="OrthoDB" id="10587972at2759"/>
<proteinExistence type="predicted"/>
<organism evidence="3">
    <name type="scientific">Aureococcus anophagefferens</name>
    <name type="common">Harmful bloom alga</name>
    <dbReference type="NCBI Taxonomy" id="44056"/>
    <lineage>
        <taxon>Eukaryota</taxon>
        <taxon>Sar</taxon>
        <taxon>Stramenopiles</taxon>
        <taxon>Ochrophyta</taxon>
        <taxon>Pelagophyceae</taxon>
        <taxon>Pelagomonadales</taxon>
        <taxon>Pelagomonadaceae</taxon>
        <taxon>Aureococcus</taxon>
    </lineage>
</organism>
<sequence length="371" mass="40361">MPRYFARLRLVACLLTAGATTTPLGRLKLIDQWLAGAEGAPKHWRVRGPSDVDDAHVETLSANGQKSVNSSRLADGGAKVVVKSHHNTHEFAFGKRASDIAYFELLYLEYLRGEPGVPTLHGGWTTAHSVVWVTSHDGATIGQGTGYVDHAHHKHSPLLLSPAYAGRARDAPLDLARAWLRCFRSFAERGGFVLTDFKPAQFALDGLGRLTLVDGPAPNTGAVATFARRHFLAGHPSKIHVPGSADPKPDHLDLEPGLPWPCGGHGAASAAHYCAKRTYAYHHCREDCEEGSRGAPEIGACAGDPAACAPFDWRVHVYDLAARSWLFPLIVDVARDRDAADRVDALRARMLAEDPDDRPTFDDLLRDLEDD</sequence>
<evidence type="ECO:0000313" key="3">
    <source>
        <dbReference type="Proteomes" id="UP000002729"/>
    </source>
</evidence>
<accession>F0YF47</accession>
<dbReference type="GeneID" id="20225526"/>
<feature type="chain" id="PRO_5003264645" description="Protein kinase domain-containing protein" evidence="1">
    <location>
        <begin position="22"/>
        <end position="371"/>
    </location>
</feature>
<evidence type="ECO:0008006" key="4">
    <source>
        <dbReference type="Google" id="ProtNLM"/>
    </source>
</evidence>
<keyword evidence="3" id="KW-1185">Reference proteome</keyword>
<dbReference type="Proteomes" id="UP000002729">
    <property type="component" value="Unassembled WGS sequence"/>
</dbReference>
<evidence type="ECO:0000256" key="1">
    <source>
        <dbReference type="SAM" id="SignalP"/>
    </source>
</evidence>
<dbReference type="RefSeq" id="XP_009039179.1">
    <property type="nucleotide sequence ID" value="XM_009040931.1"/>
</dbReference>
<dbReference type="AlphaFoldDB" id="F0YF47"/>
<protein>
    <recommendedName>
        <fullName evidence="4">Protein kinase domain-containing protein</fullName>
    </recommendedName>
</protein>